<reference evidence="1" key="1">
    <citation type="submission" date="2020-05" db="EMBL/GenBank/DDBJ databases">
        <title>Large-scale comparative analyses of tick genomes elucidate their genetic diversity and vector capacities.</title>
        <authorList>
            <person name="Jia N."/>
            <person name="Wang J."/>
            <person name="Shi W."/>
            <person name="Du L."/>
            <person name="Sun Y."/>
            <person name="Zhan W."/>
            <person name="Jiang J."/>
            <person name="Wang Q."/>
            <person name="Zhang B."/>
            <person name="Ji P."/>
            <person name="Sakyi L.B."/>
            <person name="Cui X."/>
            <person name="Yuan T."/>
            <person name="Jiang B."/>
            <person name="Yang W."/>
            <person name="Lam T.T.-Y."/>
            <person name="Chang Q."/>
            <person name="Ding S."/>
            <person name="Wang X."/>
            <person name="Zhu J."/>
            <person name="Ruan X."/>
            <person name="Zhao L."/>
            <person name="Wei J."/>
            <person name="Que T."/>
            <person name="Du C."/>
            <person name="Cheng J."/>
            <person name="Dai P."/>
            <person name="Han X."/>
            <person name="Huang E."/>
            <person name="Gao Y."/>
            <person name="Liu J."/>
            <person name="Shao H."/>
            <person name="Ye R."/>
            <person name="Li L."/>
            <person name="Wei W."/>
            <person name="Wang X."/>
            <person name="Wang C."/>
            <person name="Yang T."/>
            <person name="Huo Q."/>
            <person name="Li W."/>
            <person name="Guo W."/>
            <person name="Chen H."/>
            <person name="Zhou L."/>
            <person name="Ni X."/>
            <person name="Tian J."/>
            <person name="Zhou Y."/>
            <person name="Sheng Y."/>
            <person name="Liu T."/>
            <person name="Pan Y."/>
            <person name="Xia L."/>
            <person name="Li J."/>
            <person name="Zhao F."/>
            <person name="Cao W."/>
        </authorList>
    </citation>
    <scope>NUCLEOTIDE SEQUENCE</scope>
    <source>
        <strain evidence="1">Hyas-2018</strain>
    </source>
</reference>
<comment type="caution">
    <text evidence="1">The sequence shown here is derived from an EMBL/GenBank/DDBJ whole genome shotgun (WGS) entry which is preliminary data.</text>
</comment>
<accession>A0ACB7RMY8</accession>
<proteinExistence type="predicted"/>
<evidence type="ECO:0000313" key="2">
    <source>
        <dbReference type="Proteomes" id="UP000821845"/>
    </source>
</evidence>
<organism evidence="1 2">
    <name type="scientific">Hyalomma asiaticum</name>
    <name type="common">Tick</name>
    <dbReference type="NCBI Taxonomy" id="266040"/>
    <lineage>
        <taxon>Eukaryota</taxon>
        <taxon>Metazoa</taxon>
        <taxon>Ecdysozoa</taxon>
        <taxon>Arthropoda</taxon>
        <taxon>Chelicerata</taxon>
        <taxon>Arachnida</taxon>
        <taxon>Acari</taxon>
        <taxon>Parasitiformes</taxon>
        <taxon>Ixodida</taxon>
        <taxon>Ixodoidea</taxon>
        <taxon>Ixodidae</taxon>
        <taxon>Hyalomminae</taxon>
        <taxon>Hyalomma</taxon>
    </lineage>
</organism>
<dbReference type="Proteomes" id="UP000821845">
    <property type="component" value="Chromosome 8"/>
</dbReference>
<protein>
    <submittedName>
        <fullName evidence="1">Uncharacterized protein</fullName>
    </submittedName>
</protein>
<name>A0ACB7RMY8_HYAAI</name>
<sequence>MPADETGAPTDETPNARSSSSVPPKDITLGSSEQGSNVSSATGLSPVGQASMATDLNTSGVSVPTTTRPTAQETKVAATVTAKTGTKGASAATDVHAPVSKGAPKAPNAPSALDMSFRADVTSTDVPSAHGRSRKKGRRSSSKSSSSSGSSKTSRQGATEGERKVKDAPSRDKTSLEKGAFDGRDATGSTAATTSAPMPSKAPSVSGLLPSVAHPVAGSKATLQEAAADVGLPSDQRTPGKTIGGVFTGNYDDSISKITSTKVKGTKATKAFAEAGGKTASVSARDQLQASLRSESAPVPETALASDREVGTAAPSDGKASKFAVVAETPANEAAGSLQLRGNVTSTTTGSLSSSEDEKPASATAGAIESASAAGLGGHQAPEAPLREKVSDGDGCCCVGWLSAYSIEGRLELRRPFPRTRHFPRPSRKGGRRAGVGPATGCITGTARNIAACVGWSGAGEHIRLDKATAKREQDDGRNRSQRCSRWFHARGFEKHHRFTGPVVVVLP</sequence>
<gene>
    <name evidence="1" type="ORF">HPB50_015970</name>
</gene>
<keyword evidence="2" id="KW-1185">Reference proteome</keyword>
<evidence type="ECO:0000313" key="1">
    <source>
        <dbReference type="EMBL" id="KAH6924332.1"/>
    </source>
</evidence>
<dbReference type="EMBL" id="CM023488">
    <property type="protein sequence ID" value="KAH6924332.1"/>
    <property type="molecule type" value="Genomic_DNA"/>
</dbReference>